<accession>A0A422MQH8</accession>
<dbReference type="Proteomes" id="UP000283634">
    <property type="component" value="Unassembled WGS sequence"/>
</dbReference>
<dbReference type="AlphaFoldDB" id="A0A422MQH8"/>
<keyword evidence="1" id="KW-0472">Membrane</keyword>
<evidence type="ECO:0000313" key="3">
    <source>
        <dbReference type="Proteomes" id="UP000283634"/>
    </source>
</evidence>
<name>A0A422MQH8_TRYRA</name>
<gene>
    <name evidence="2" type="ORF">TraAM80_10218</name>
</gene>
<evidence type="ECO:0000256" key="1">
    <source>
        <dbReference type="SAM" id="Phobius"/>
    </source>
</evidence>
<feature type="transmembrane region" description="Helical" evidence="1">
    <location>
        <begin position="39"/>
        <end position="61"/>
    </location>
</feature>
<proteinExistence type="predicted"/>
<reference evidence="2 3" key="1">
    <citation type="journal article" date="2018" name="BMC Genomics">
        <title>Genomic comparison of Trypanosoma conorhini and Trypanosoma rangeli to Trypanosoma cruzi strains of high and low virulence.</title>
        <authorList>
            <person name="Bradwell K.R."/>
            <person name="Koparde V.N."/>
            <person name="Matveyev A.V."/>
            <person name="Serrano M.G."/>
            <person name="Alves J.M."/>
            <person name="Parikh H."/>
            <person name="Huang B."/>
            <person name="Lee V."/>
            <person name="Espinosa-Alvarez O."/>
            <person name="Ortiz P.A."/>
            <person name="Costa-Martins A.G."/>
            <person name="Teixeira M.M."/>
            <person name="Buck G.A."/>
        </authorList>
    </citation>
    <scope>NUCLEOTIDE SEQUENCE [LARGE SCALE GENOMIC DNA]</scope>
    <source>
        <strain evidence="2 3">AM80</strain>
    </source>
</reference>
<sequence>MLSGLTGGKANAAATTAQRSGANRIIVSAFVPWRDVFPFWFLGAIVFGSAALQLVVLHAPLRASSKHRWRLSFCWVAVLGACACSVLFGLHALTGQSETTAALASPSLLGRTKQQETVMHALVYLLFYCFFQYYFFTLRPT</sequence>
<dbReference type="RefSeq" id="XP_029233269.1">
    <property type="nucleotide sequence ID" value="XM_029386856.1"/>
</dbReference>
<keyword evidence="1" id="KW-1133">Transmembrane helix</keyword>
<feature type="transmembrane region" description="Helical" evidence="1">
    <location>
        <begin position="73"/>
        <end position="93"/>
    </location>
</feature>
<dbReference type="GeneID" id="40334151"/>
<protein>
    <submittedName>
        <fullName evidence="2">Uncharacterized protein</fullName>
    </submittedName>
</protein>
<organism evidence="2 3">
    <name type="scientific">Trypanosoma rangeli</name>
    <dbReference type="NCBI Taxonomy" id="5698"/>
    <lineage>
        <taxon>Eukaryota</taxon>
        <taxon>Discoba</taxon>
        <taxon>Euglenozoa</taxon>
        <taxon>Kinetoplastea</taxon>
        <taxon>Metakinetoplastina</taxon>
        <taxon>Trypanosomatida</taxon>
        <taxon>Trypanosomatidae</taxon>
        <taxon>Trypanosoma</taxon>
        <taxon>Herpetosoma</taxon>
    </lineage>
</organism>
<evidence type="ECO:0000313" key="2">
    <source>
        <dbReference type="EMBL" id="RNE95440.1"/>
    </source>
</evidence>
<comment type="caution">
    <text evidence="2">The sequence shown here is derived from an EMBL/GenBank/DDBJ whole genome shotgun (WGS) entry which is preliminary data.</text>
</comment>
<feature type="transmembrane region" description="Helical" evidence="1">
    <location>
        <begin position="117"/>
        <end position="136"/>
    </location>
</feature>
<keyword evidence="1" id="KW-0812">Transmembrane</keyword>
<keyword evidence="3" id="KW-1185">Reference proteome</keyword>
<dbReference type="EMBL" id="MKGL01000859">
    <property type="protein sequence ID" value="RNE95440.1"/>
    <property type="molecule type" value="Genomic_DNA"/>
</dbReference>
<feature type="non-terminal residue" evidence="2">
    <location>
        <position position="141"/>
    </location>
</feature>